<name>A0ACC2NRR3_9HYME</name>
<reference evidence="1" key="1">
    <citation type="submission" date="2023-04" db="EMBL/GenBank/DDBJ databases">
        <title>A chromosome-level genome assembly of the parasitoid wasp Eretmocerus hayati.</title>
        <authorList>
            <person name="Zhong Y."/>
            <person name="Liu S."/>
            <person name="Liu Y."/>
        </authorList>
    </citation>
    <scope>NUCLEOTIDE SEQUENCE</scope>
    <source>
        <strain evidence="1">ZJU_SS_LIU_2023</strain>
    </source>
</reference>
<proteinExistence type="predicted"/>
<evidence type="ECO:0000313" key="2">
    <source>
        <dbReference type="Proteomes" id="UP001239111"/>
    </source>
</evidence>
<keyword evidence="2" id="KW-1185">Reference proteome</keyword>
<accession>A0ACC2NRR3</accession>
<protein>
    <submittedName>
        <fullName evidence="1">Uncharacterized protein</fullName>
    </submittedName>
</protein>
<dbReference type="EMBL" id="CM056743">
    <property type="protein sequence ID" value="KAJ8673772.1"/>
    <property type="molecule type" value="Genomic_DNA"/>
</dbReference>
<comment type="caution">
    <text evidence="1">The sequence shown here is derived from an EMBL/GenBank/DDBJ whole genome shotgun (WGS) entry which is preliminary data.</text>
</comment>
<sequence>MEWTRDINLYHQNPPNEYAYFQNPQIAPNQHSFHQPKPPHVLPYYDQEGRDLQFVQPNKQNFGPHNAVLQAMDPNVQYFARSASNCSSTFTDISYCRPGTSSNTINSDPNMRNFTAASSFNSTQTPGPRVRISDIPTNPLNGPVHQPRDVTSQFSQQKSNKSLESSYVYQISLRTWDGELELKKQEYIGKNMQEDEDKPIDVENDAVVNVGSDEDDCDSSEDDSDSEYDEYETEITDNLNTSLICSLVMQYEVDNHGYLPTKERLNWIVDQLCEVFTYQKRSAWIGTNKSGVIKGRFVNKLKELRRAATRWGLWKNPNNRPRRERKAPESYPDSLLYFKENPGFNDGSKKKWDETKTDRVEVFQKSNVATITTNFPLICTEEGFLLLRDDYQSDNPEENINIFKEKWPKLATVIIEYAKVLNVALVSLAHLLGSVTCSIVKGSKLSWKATHQEAQNSFIYHVKKISADEHEVNHAQQELKKLYVKHKADLNPYVIACGPLSGLSHCYVVLNDFKYKIQGEKCLLEAVDISYKSHRALYKRPPKAAKPAWHFVADKAYGHEIEHMAAGASRLITALTTFKIKPAKPKKRKRTRTNEQT</sequence>
<dbReference type="Proteomes" id="UP001239111">
    <property type="component" value="Chromosome 3"/>
</dbReference>
<organism evidence="1 2">
    <name type="scientific">Eretmocerus hayati</name>
    <dbReference type="NCBI Taxonomy" id="131215"/>
    <lineage>
        <taxon>Eukaryota</taxon>
        <taxon>Metazoa</taxon>
        <taxon>Ecdysozoa</taxon>
        <taxon>Arthropoda</taxon>
        <taxon>Hexapoda</taxon>
        <taxon>Insecta</taxon>
        <taxon>Pterygota</taxon>
        <taxon>Neoptera</taxon>
        <taxon>Endopterygota</taxon>
        <taxon>Hymenoptera</taxon>
        <taxon>Apocrita</taxon>
        <taxon>Proctotrupomorpha</taxon>
        <taxon>Chalcidoidea</taxon>
        <taxon>Aphelinidae</taxon>
        <taxon>Aphelininae</taxon>
        <taxon>Eretmocerus</taxon>
    </lineage>
</organism>
<evidence type="ECO:0000313" key="1">
    <source>
        <dbReference type="EMBL" id="KAJ8673772.1"/>
    </source>
</evidence>
<gene>
    <name evidence="1" type="ORF">QAD02_005034</name>
</gene>